<proteinExistence type="predicted"/>
<dbReference type="EMBL" id="JABEZX010000010">
    <property type="protein sequence ID" value="MBA0568748.1"/>
    <property type="molecule type" value="Genomic_DNA"/>
</dbReference>
<feature type="non-terminal residue" evidence="1">
    <location>
        <position position="39"/>
    </location>
</feature>
<evidence type="ECO:0000313" key="1">
    <source>
        <dbReference type="EMBL" id="MBA0568748.1"/>
    </source>
</evidence>
<dbReference type="AlphaFoldDB" id="A0A7J8MVK5"/>
<comment type="caution">
    <text evidence="1">The sequence shown here is derived from an EMBL/GenBank/DDBJ whole genome shotgun (WGS) entry which is preliminary data.</text>
</comment>
<dbReference type="Proteomes" id="UP000593572">
    <property type="component" value="Unassembled WGS sequence"/>
</dbReference>
<reference evidence="1 2" key="1">
    <citation type="journal article" date="2019" name="Genome Biol. Evol.">
        <title>Insights into the evolution of the New World diploid cottons (Gossypium, subgenus Houzingenia) based on genome sequencing.</title>
        <authorList>
            <person name="Grover C.E."/>
            <person name="Arick M.A. 2nd"/>
            <person name="Thrash A."/>
            <person name="Conover J.L."/>
            <person name="Sanders W.S."/>
            <person name="Peterson D.G."/>
            <person name="Frelichowski J.E."/>
            <person name="Scheffler J.A."/>
            <person name="Scheffler B.E."/>
            <person name="Wendel J.F."/>
        </authorList>
    </citation>
    <scope>NUCLEOTIDE SEQUENCE [LARGE SCALE GENOMIC DNA]</scope>
    <source>
        <strain evidence="1">157</strain>
        <tissue evidence="1">Leaf</tissue>
    </source>
</reference>
<name>A0A7J8MVK5_9ROSI</name>
<protein>
    <submittedName>
        <fullName evidence="1">Uncharacterized protein</fullName>
    </submittedName>
</protein>
<evidence type="ECO:0000313" key="2">
    <source>
        <dbReference type="Proteomes" id="UP000593572"/>
    </source>
</evidence>
<sequence>MSAEPKKSNRKWLRKFFSYHDEVVDVFIPQKRNRFGKKF</sequence>
<accession>A0A7J8MVK5</accession>
<organism evidence="1 2">
    <name type="scientific">Gossypium lobatum</name>
    <dbReference type="NCBI Taxonomy" id="34289"/>
    <lineage>
        <taxon>Eukaryota</taxon>
        <taxon>Viridiplantae</taxon>
        <taxon>Streptophyta</taxon>
        <taxon>Embryophyta</taxon>
        <taxon>Tracheophyta</taxon>
        <taxon>Spermatophyta</taxon>
        <taxon>Magnoliopsida</taxon>
        <taxon>eudicotyledons</taxon>
        <taxon>Gunneridae</taxon>
        <taxon>Pentapetalae</taxon>
        <taxon>rosids</taxon>
        <taxon>malvids</taxon>
        <taxon>Malvales</taxon>
        <taxon>Malvaceae</taxon>
        <taxon>Malvoideae</taxon>
        <taxon>Gossypium</taxon>
    </lineage>
</organism>
<keyword evidence="2" id="KW-1185">Reference proteome</keyword>
<gene>
    <name evidence="1" type="ORF">Golob_006218</name>
</gene>